<dbReference type="InterPro" id="IPR000219">
    <property type="entry name" value="DH_dom"/>
</dbReference>
<dbReference type="PANTHER" id="PTHR46006">
    <property type="entry name" value="RHO GUANINE NUCLEOTIDE EXCHANGE FACTOR AT 64C, ISOFORM A"/>
    <property type="match status" value="1"/>
</dbReference>
<dbReference type="PANTHER" id="PTHR46006:SF6">
    <property type="entry name" value="INTERSECTIN-2 ISOFORM X1"/>
    <property type="match status" value="1"/>
</dbReference>
<reference evidence="7" key="1">
    <citation type="submission" date="2020-05" db="EMBL/GenBank/DDBJ databases">
        <title>Phylogenomic resolution of chytrid fungi.</title>
        <authorList>
            <person name="Stajich J.E."/>
            <person name="Amses K."/>
            <person name="Simmons R."/>
            <person name="Seto K."/>
            <person name="Myers J."/>
            <person name="Bonds A."/>
            <person name="Quandt C.A."/>
            <person name="Barry K."/>
            <person name="Liu P."/>
            <person name="Grigoriev I."/>
            <person name="Longcore J.E."/>
            <person name="James T.Y."/>
        </authorList>
    </citation>
    <scope>NUCLEOTIDE SEQUENCE</scope>
    <source>
        <strain evidence="7">PLAUS21</strain>
    </source>
</reference>
<feature type="domain" description="DH" evidence="5">
    <location>
        <begin position="194"/>
        <end position="378"/>
    </location>
</feature>
<dbReference type="InterPro" id="IPR051480">
    <property type="entry name" value="Endocytic_GEF_Adapter"/>
</dbReference>
<dbReference type="InterPro" id="IPR001202">
    <property type="entry name" value="WW_dom"/>
</dbReference>
<evidence type="ECO:0000259" key="5">
    <source>
        <dbReference type="PROSITE" id="PS50010"/>
    </source>
</evidence>
<keyword evidence="8" id="KW-1185">Reference proteome</keyword>
<dbReference type="EMBL" id="JADGKB010000008">
    <property type="protein sequence ID" value="KAJ3260989.1"/>
    <property type="molecule type" value="Genomic_DNA"/>
</dbReference>
<dbReference type="SMART" id="SM00233">
    <property type="entry name" value="PH"/>
    <property type="match status" value="1"/>
</dbReference>
<dbReference type="PROSITE" id="PS50020">
    <property type="entry name" value="WW_DOMAIN_2"/>
    <property type="match status" value="1"/>
</dbReference>
<evidence type="ECO:0000259" key="6">
    <source>
        <dbReference type="PROSITE" id="PS50020"/>
    </source>
</evidence>
<dbReference type="Pfam" id="PF00169">
    <property type="entry name" value="PH"/>
    <property type="match status" value="1"/>
</dbReference>
<feature type="domain" description="WW" evidence="6">
    <location>
        <begin position="656"/>
        <end position="686"/>
    </location>
</feature>
<evidence type="ECO:0000313" key="7">
    <source>
        <dbReference type="EMBL" id="KAJ3260989.1"/>
    </source>
</evidence>
<dbReference type="CDD" id="cd00201">
    <property type="entry name" value="WW"/>
    <property type="match status" value="2"/>
</dbReference>
<comment type="caution">
    <text evidence="7">The sequence shown here is derived from an EMBL/GenBank/DDBJ whole genome shotgun (WGS) entry which is preliminary data.</text>
</comment>
<dbReference type="Proteomes" id="UP001210925">
    <property type="component" value="Unassembled WGS sequence"/>
</dbReference>
<gene>
    <name evidence="7" type="primary">MYO20</name>
    <name evidence="7" type="ORF">HK103_006944</name>
</gene>
<evidence type="ECO:0000313" key="8">
    <source>
        <dbReference type="Proteomes" id="UP001210925"/>
    </source>
</evidence>
<accession>A0AAD5Y5R6</accession>
<dbReference type="GO" id="GO:0005085">
    <property type="term" value="F:guanyl-nucleotide exchange factor activity"/>
    <property type="evidence" value="ECO:0007669"/>
    <property type="project" value="InterPro"/>
</dbReference>
<feature type="compositionally biased region" description="Polar residues" evidence="3">
    <location>
        <begin position="17"/>
        <end position="28"/>
    </location>
</feature>
<feature type="region of interest" description="Disordered" evidence="3">
    <location>
        <begin position="1"/>
        <end position="39"/>
    </location>
</feature>
<keyword evidence="2" id="KW-0963">Cytoplasm</keyword>
<evidence type="ECO:0000256" key="2">
    <source>
        <dbReference type="ARBA" id="ARBA00022490"/>
    </source>
</evidence>
<organism evidence="7 8">
    <name type="scientific">Boothiomyces macroporosus</name>
    <dbReference type="NCBI Taxonomy" id="261099"/>
    <lineage>
        <taxon>Eukaryota</taxon>
        <taxon>Fungi</taxon>
        <taxon>Fungi incertae sedis</taxon>
        <taxon>Chytridiomycota</taxon>
        <taxon>Chytridiomycota incertae sedis</taxon>
        <taxon>Chytridiomycetes</taxon>
        <taxon>Rhizophydiales</taxon>
        <taxon>Terramycetaceae</taxon>
        <taxon>Boothiomyces</taxon>
    </lineage>
</organism>
<comment type="subcellular location">
    <subcellularLocation>
        <location evidence="1">Cytoplasm</location>
    </subcellularLocation>
</comment>
<dbReference type="CDD" id="cd00160">
    <property type="entry name" value="RhoGEF"/>
    <property type="match status" value="1"/>
</dbReference>
<dbReference type="SUPFAM" id="SSF50729">
    <property type="entry name" value="PH domain-like"/>
    <property type="match status" value="1"/>
</dbReference>
<dbReference type="PROSITE" id="PS50010">
    <property type="entry name" value="DH_2"/>
    <property type="match status" value="1"/>
</dbReference>
<dbReference type="GO" id="GO:0005737">
    <property type="term" value="C:cytoplasm"/>
    <property type="evidence" value="ECO:0007669"/>
    <property type="project" value="UniProtKB-SubCell"/>
</dbReference>
<dbReference type="InterPro" id="IPR036020">
    <property type="entry name" value="WW_dom_sf"/>
</dbReference>
<dbReference type="GO" id="GO:0035025">
    <property type="term" value="P:positive regulation of Rho protein signal transduction"/>
    <property type="evidence" value="ECO:0007669"/>
    <property type="project" value="TreeGrafter"/>
</dbReference>
<protein>
    <submittedName>
        <fullName evidence="7">Myosin 10A, isoform D</fullName>
    </submittedName>
</protein>
<dbReference type="PROSITE" id="PS01159">
    <property type="entry name" value="WW_DOMAIN_1"/>
    <property type="match status" value="1"/>
</dbReference>
<proteinExistence type="predicted"/>
<dbReference type="AlphaFoldDB" id="A0AAD5Y5R6"/>
<dbReference type="GO" id="GO:0035556">
    <property type="term" value="P:intracellular signal transduction"/>
    <property type="evidence" value="ECO:0007669"/>
    <property type="project" value="InterPro"/>
</dbReference>
<dbReference type="InterPro" id="IPR035899">
    <property type="entry name" value="DBL_dom_sf"/>
</dbReference>
<dbReference type="SMART" id="SM00456">
    <property type="entry name" value="WW"/>
    <property type="match status" value="2"/>
</dbReference>
<dbReference type="PROSITE" id="PS50003">
    <property type="entry name" value="PH_DOMAIN"/>
    <property type="match status" value="1"/>
</dbReference>
<evidence type="ECO:0000259" key="4">
    <source>
        <dbReference type="PROSITE" id="PS50003"/>
    </source>
</evidence>
<feature type="domain" description="PH" evidence="4">
    <location>
        <begin position="407"/>
        <end position="514"/>
    </location>
</feature>
<name>A0AAD5Y5R6_9FUNG</name>
<dbReference type="PROSITE" id="PS00741">
    <property type="entry name" value="DH_1"/>
    <property type="match status" value="1"/>
</dbReference>
<dbReference type="InterPro" id="IPR011993">
    <property type="entry name" value="PH-like_dom_sf"/>
</dbReference>
<dbReference type="Pfam" id="PF00621">
    <property type="entry name" value="RhoGEF"/>
    <property type="match status" value="1"/>
</dbReference>
<dbReference type="Gene3D" id="2.30.29.30">
    <property type="entry name" value="Pleckstrin-homology domain (PH domain)/Phosphotyrosine-binding domain (PTB)"/>
    <property type="match status" value="1"/>
</dbReference>
<evidence type="ECO:0000256" key="1">
    <source>
        <dbReference type="ARBA" id="ARBA00004496"/>
    </source>
</evidence>
<dbReference type="Gene3D" id="1.20.900.10">
    <property type="entry name" value="Dbl homology (DH) domain"/>
    <property type="match status" value="1"/>
</dbReference>
<dbReference type="InterPro" id="IPR001331">
    <property type="entry name" value="GDS_CDC24_CS"/>
</dbReference>
<dbReference type="InterPro" id="IPR001849">
    <property type="entry name" value="PH_domain"/>
</dbReference>
<dbReference type="Gene3D" id="2.20.70.10">
    <property type="match status" value="2"/>
</dbReference>
<dbReference type="SUPFAM" id="SSF51045">
    <property type="entry name" value="WW domain"/>
    <property type="match status" value="1"/>
</dbReference>
<dbReference type="SMART" id="SM00325">
    <property type="entry name" value="RhoGEF"/>
    <property type="match status" value="1"/>
</dbReference>
<evidence type="ECO:0000256" key="3">
    <source>
        <dbReference type="SAM" id="MobiDB-lite"/>
    </source>
</evidence>
<sequence>MSTQEPPLPEKPRIKSSKSVVFQSPDSNQQEQPESIEEELENTEELERETGLASEELFTQLVQLYTLLSSKVTALHSDSNTIHTEISKINEDITKISTFLLDNPVDPYDTSMKNSVINFNNQINLFLRDFDRLKVDLSNLENLKNEIKPKQYLDSLRKSMMDNKRISVAQNTPKLFAKLPKQIAEAQLEKPELMRLSAVYELIETEIDYVKDLNTMLNYHKVQMKDSKLIPDKEMDLIFSNIDQLLNANQVLMNKLTARKDENLFIECVGDLIAECAESFHVYCIYAANYPAAMKLIYGYQSKPDIKDQLHKWMSAPEGRGLSLESFLIKPVQRICKYPLLIRELEKYSERAGNLKDKELLRNAAEKIEAVVTKVNEATRAAEEKQRILNIGSTIDSPTPLELEDKVHLRDGMMLRISSGKPKERYIVLFTDLILICKPIPQAVRGPPRYELESGYSLAELIFVNSGKETIKGFKGSNLLTFNIISEEKDSLVLATANTEDLPKWVESFHIAFKDITEEHRAAVRSMDTQLKQVDRSSNQPDLLSFGRTTLNKAKVGKSGLSSVASRKSHMDSLNIQDISEPEFVKINGEVHKRALSATGAFYYYNINTRESMWKLPPDFVIINADEVKAIETPQQEQPATEAEEDLQLEVVEGFSNWRKVDRGDGQMPYYFHIQTQETRWEPPTTN</sequence>
<dbReference type="SUPFAM" id="SSF48065">
    <property type="entry name" value="DBL homology domain (DH-domain)"/>
    <property type="match status" value="1"/>
</dbReference>